<keyword evidence="10" id="KW-1185">Reference proteome</keyword>
<sequence>MRSTDILIVDDEIGIREVLQETLEDEGYTVSLAANAGEARAMRNKNRPALVLLDIWMPDSDGITLLKEWAKNGQLTMPVIMMSGHGSIDTAVEATKIGALDFLEKPIPLQKLLQTVERALKQSETADNKSAVIEGLGNSAVIQNFNQQIKQAQTHNNAVLLIGETGSPFEIIARFFHKENTPWVQPTRPEQIIDIPSELLNKATNGVLYLGDISQSSKNIRQGIAFLTSKADKHNTRIVFTSSRPLNELLDNSQSDTRLMSVLSSAIINIPALRQHSEDIPFIVNKLLNEIAPNRPVKFAASAMNRLRQYDWPGNFEQLKNVVNSLVLNCEQNEISDVAVSRLLNQFNTEEIFADIRSAFNFNLPLRELREELERRYFEFHIRQENHNMSRVAQKVGLERTHLYRKLKQLGITFSRRTANNGEKESSND</sequence>
<dbReference type="Proteomes" id="UP000614058">
    <property type="component" value="Unassembled WGS sequence"/>
</dbReference>
<dbReference type="Pfam" id="PF00072">
    <property type="entry name" value="Response_reg"/>
    <property type="match status" value="1"/>
</dbReference>
<dbReference type="SMART" id="SM00448">
    <property type="entry name" value="REC"/>
    <property type="match status" value="1"/>
</dbReference>
<dbReference type="PROSITE" id="PS50045">
    <property type="entry name" value="SIGMA54_INTERACT_4"/>
    <property type="match status" value="1"/>
</dbReference>
<keyword evidence="2" id="KW-0547">Nucleotide-binding</keyword>
<keyword evidence="5" id="KW-0804">Transcription</keyword>
<dbReference type="Pfam" id="PF14532">
    <property type="entry name" value="Sigma54_activ_2"/>
    <property type="match status" value="1"/>
</dbReference>
<evidence type="ECO:0000256" key="3">
    <source>
        <dbReference type="ARBA" id="ARBA00022840"/>
    </source>
</evidence>
<organism evidence="9 10">
    <name type="scientific">Kingella bonacorsii</name>
    <dbReference type="NCBI Taxonomy" id="2796361"/>
    <lineage>
        <taxon>Bacteria</taxon>
        <taxon>Pseudomonadati</taxon>
        <taxon>Pseudomonadota</taxon>
        <taxon>Betaproteobacteria</taxon>
        <taxon>Neisseriales</taxon>
        <taxon>Neisseriaceae</taxon>
        <taxon>Kingella</taxon>
    </lineage>
</organism>
<dbReference type="InterPro" id="IPR011006">
    <property type="entry name" value="CheY-like_superfamily"/>
</dbReference>
<dbReference type="SUPFAM" id="SSF46689">
    <property type="entry name" value="Homeodomain-like"/>
    <property type="match status" value="1"/>
</dbReference>
<comment type="caution">
    <text evidence="9">The sequence shown here is derived from an EMBL/GenBank/DDBJ whole genome shotgun (WGS) entry which is preliminary data.</text>
</comment>
<gene>
    <name evidence="9" type="ORF">JDW22_01140</name>
</gene>
<feature type="modified residue" description="4-aspartylphosphate" evidence="6">
    <location>
        <position position="54"/>
    </location>
</feature>
<dbReference type="InterPro" id="IPR009057">
    <property type="entry name" value="Homeodomain-like_sf"/>
</dbReference>
<dbReference type="PANTHER" id="PTHR32071">
    <property type="entry name" value="TRANSCRIPTIONAL REGULATORY PROTEIN"/>
    <property type="match status" value="1"/>
</dbReference>
<evidence type="ECO:0000256" key="1">
    <source>
        <dbReference type="ARBA" id="ARBA00022553"/>
    </source>
</evidence>
<feature type="domain" description="Sigma-54 factor interaction" evidence="7">
    <location>
        <begin position="135"/>
        <end position="328"/>
    </location>
</feature>
<dbReference type="EMBL" id="JAEHNZ010000001">
    <property type="protein sequence ID" value="MBK0395222.1"/>
    <property type="molecule type" value="Genomic_DNA"/>
</dbReference>
<feature type="domain" description="Response regulatory" evidence="8">
    <location>
        <begin position="5"/>
        <end position="120"/>
    </location>
</feature>
<dbReference type="InterPro" id="IPR001789">
    <property type="entry name" value="Sig_transdc_resp-reg_receiver"/>
</dbReference>
<dbReference type="InterPro" id="IPR027417">
    <property type="entry name" value="P-loop_NTPase"/>
</dbReference>
<keyword evidence="1 6" id="KW-0597">Phosphoprotein</keyword>
<accession>A0ABS1BPM1</accession>
<dbReference type="Pfam" id="PF25601">
    <property type="entry name" value="AAA_lid_14"/>
    <property type="match status" value="1"/>
</dbReference>
<dbReference type="InterPro" id="IPR002197">
    <property type="entry name" value="HTH_Fis"/>
</dbReference>
<proteinExistence type="predicted"/>
<dbReference type="Gene3D" id="3.40.50.2300">
    <property type="match status" value="1"/>
</dbReference>
<evidence type="ECO:0000313" key="10">
    <source>
        <dbReference type="Proteomes" id="UP000614058"/>
    </source>
</evidence>
<dbReference type="PROSITE" id="PS50110">
    <property type="entry name" value="RESPONSE_REGULATORY"/>
    <property type="match status" value="1"/>
</dbReference>
<dbReference type="Gene3D" id="3.40.50.300">
    <property type="entry name" value="P-loop containing nucleotide triphosphate hydrolases"/>
    <property type="match status" value="1"/>
</dbReference>
<keyword evidence="3" id="KW-0067">ATP-binding</keyword>
<name>A0ABS1BPM1_9NEIS</name>
<dbReference type="CDD" id="cd17550">
    <property type="entry name" value="REC_NtrX-like"/>
    <property type="match status" value="1"/>
</dbReference>
<dbReference type="RefSeq" id="WP_200521080.1">
    <property type="nucleotide sequence ID" value="NZ_JAEHNZ010000001.1"/>
</dbReference>
<evidence type="ECO:0000259" key="7">
    <source>
        <dbReference type="PROSITE" id="PS50045"/>
    </source>
</evidence>
<dbReference type="InterPro" id="IPR058031">
    <property type="entry name" value="AAA_lid_NorR"/>
</dbReference>
<reference evidence="9 10" key="1">
    <citation type="journal article" date="2021" name="Pathogens">
        <title>Isolation and Characterization of Kingella bonacorsii sp. nov., A Novel Kingella Species Detected in a Stable Periodontitis Subject.</title>
        <authorList>
            <person name="Antezack A."/>
            <person name="Boxberger M."/>
            <person name="Rolland C."/>
            <person name="Monnet-Corti V."/>
            <person name="La Scola B."/>
        </authorList>
    </citation>
    <scope>NUCLEOTIDE SEQUENCE [LARGE SCALE GENOMIC DNA]</scope>
    <source>
        <strain evidence="9 10">Marseille-Q4569</strain>
    </source>
</reference>
<dbReference type="Gene3D" id="1.10.8.60">
    <property type="match status" value="1"/>
</dbReference>
<evidence type="ECO:0000313" key="9">
    <source>
        <dbReference type="EMBL" id="MBK0395222.1"/>
    </source>
</evidence>
<dbReference type="SUPFAM" id="SSF52540">
    <property type="entry name" value="P-loop containing nucleoside triphosphate hydrolases"/>
    <property type="match status" value="1"/>
</dbReference>
<evidence type="ECO:0000256" key="6">
    <source>
        <dbReference type="PROSITE-ProRule" id="PRU00169"/>
    </source>
</evidence>
<dbReference type="Gene3D" id="1.10.10.60">
    <property type="entry name" value="Homeodomain-like"/>
    <property type="match status" value="1"/>
</dbReference>
<evidence type="ECO:0000256" key="4">
    <source>
        <dbReference type="ARBA" id="ARBA00023015"/>
    </source>
</evidence>
<evidence type="ECO:0000259" key="8">
    <source>
        <dbReference type="PROSITE" id="PS50110"/>
    </source>
</evidence>
<evidence type="ECO:0000256" key="5">
    <source>
        <dbReference type="ARBA" id="ARBA00023163"/>
    </source>
</evidence>
<evidence type="ECO:0000256" key="2">
    <source>
        <dbReference type="ARBA" id="ARBA00022741"/>
    </source>
</evidence>
<dbReference type="Pfam" id="PF02954">
    <property type="entry name" value="HTH_8"/>
    <property type="match status" value="1"/>
</dbReference>
<dbReference type="PANTHER" id="PTHR32071:SF17">
    <property type="entry name" value="TRANSCRIPTIONAL REGULATOR (NTRC FAMILY)"/>
    <property type="match status" value="1"/>
</dbReference>
<dbReference type="SUPFAM" id="SSF52172">
    <property type="entry name" value="CheY-like"/>
    <property type="match status" value="1"/>
</dbReference>
<keyword evidence="4" id="KW-0805">Transcription regulation</keyword>
<protein>
    <submittedName>
        <fullName evidence="9">Sigma-54-dependent Fis family transcriptional regulator</fullName>
    </submittedName>
</protein>
<dbReference type="InterPro" id="IPR002078">
    <property type="entry name" value="Sigma_54_int"/>
</dbReference>